<reference evidence="1 2" key="1">
    <citation type="submission" date="2020-08" db="EMBL/GenBank/DDBJ databases">
        <title>Genomic Encyclopedia of Type Strains, Phase IV (KMG-IV): sequencing the most valuable type-strain genomes for metagenomic binning, comparative biology and taxonomic classification.</title>
        <authorList>
            <person name="Goeker M."/>
        </authorList>
    </citation>
    <scope>NUCLEOTIDE SEQUENCE [LARGE SCALE GENOMIC DNA]</scope>
    <source>
        <strain evidence="1 2">DSM 21793</strain>
    </source>
</reference>
<proteinExistence type="predicted"/>
<accession>A0A839ZUI2</accession>
<name>A0A839ZUI2_9CAUL</name>
<comment type="caution">
    <text evidence="1">The sequence shown here is derived from an EMBL/GenBank/DDBJ whole genome shotgun (WGS) entry which is preliminary data.</text>
</comment>
<dbReference type="Proteomes" id="UP000530564">
    <property type="component" value="Unassembled WGS sequence"/>
</dbReference>
<protein>
    <submittedName>
        <fullName evidence="1">Uncharacterized protein</fullName>
    </submittedName>
</protein>
<dbReference type="RefSeq" id="WP_183769991.1">
    <property type="nucleotide sequence ID" value="NZ_JACIDK010000001.1"/>
</dbReference>
<dbReference type="AlphaFoldDB" id="A0A839ZUI2"/>
<organism evidence="1 2">
    <name type="scientific">Phenylobacterium haematophilum</name>
    <dbReference type="NCBI Taxonomy" id="98513"/>
    <lineage>
        <taxon>Bacteria</taxon>
        <taxon>Pseudomonadati</taxon>
        <taxon>Pseudomonadota</taxon>
        <taxon>Alphaproteobacteria</taxon>
        <taxon>Caulobacterales</taxon>
        <taxon>Caulobacteraceae</taxon>
        <taxon>Phenylobacterium</taxon>
    </lineage>
</organism>
<dbReference type="EMBL" id="JACIDK010000001">
    <property type="protein sequence ID" value="MBB3890125.1"/>
    <property type="molecule type" value="Genomic_DNA"/>
</dbReference>
<sequence>MNRNERLHKEAVSLWRALSADPPPRGLRGARLLDAALHLKLADQYDRIHSPHLRASQIVRPR</sequence>
<evidence type="ECO:0000313" key="1">
    <source>
        <dbReference type="EMBL" id="MBB3890125.1"/>
    </source>
</evidence>
<evidence type="ECO:0000313" key="2">
    <source>
        <dbReference type="Proteomes" id="UP000530564"/>
    </source>
</evidence>
<gene>
    <name evidence="1" type="ORF">GGQ61_000822</name>
</gene>
<keyword evidence="2" id="KW-1185">Reference proteome</keyword>